<keyword evidence="2" id="KW-1185">Reference proteome</keyword>
<comment type="caution">
    <text evidence="1">The sequence shown here is derived from an EMBL/GenBank/DDBJ whole genome shotgun (WGS) entry which is preliminary data.</text>
</comment>
<evidence type="ECO:0000313" key="2">
    <source>
        <dbReference type="Proteomes" id="UP001215712"/>
    </source>
</evidence>
<organism evidence="1 2">
    <name type="scientific">Penicillium malachiteum</name>
    <dbReference type="NCBI Taxonomy" id="1324776"/>
    <lineage>
        <taxon>Eukaryota</taxon>
        <taxon>Fungi</taxon>
        <taxon>Dikarya</taxon>
        <taxon>Ascomycota</taxon>
        <taxon>Pezizomycotina</taxon>
        <taxon>Eurotiomycetes</taxon>
        <taxon>Eurotiomycetidae</taxon>
        <taxon>Eurotiales</taxon>
        <taxon>Aspergillaceae</taxon>
        <taxon>Penicillium</taxon>
    </lineage>
</organism>
<proteinExistence type="predicted"/>
<sequence>MSLLRSHSQWPEVIPSFIRQHEEAVEPKNLHAATRAWRYFVRERQQKTKNFGIYDFQSFQSRAPKDEPSFFDGPEFIDRSFVKSDAEDFCMVYICITELNEEKQALLAKCTLALFPWEDGEEFLADKIVMFLPLKENKSDILDSFKLQQSAARPNFLDMHMALDGTWLFRDRYAKLIIDDRTLETGLGLWVEFGTTGVYEKAYRAQMMSEALGYCYREIGPGNQTPIERALEYIESRYVDLDANRDPHIILEEEPVDMRKPLVGIYQGREVEQVDDYAPGFREAEEEGNGLVIGYDLRQILATDGGPLMITDRERL</sequence>
<evidence type="ECO:0000313" key="1">
    <source>
        <dbReference type="EMBL" id="KAJ5734045.1"/>
    </source>
</evidence>
<reference evidence="1" key="1">
    <citation type="journal article" date="2023" name="IMA Fungus">
        <title>Comparative genomic study of the Penicillium genus elucidates a diverse pangenome and 15 lateral gene transfer events.</title>
        <authorList>
            <person name="Petersen C."/>
            <person name="Sorensen T."/>
            <person name="Nielsen M.R."/>
            <person name="Sondergaard T.E."/>
            <person name="Sorensen J.L."/>
            <person name="Fitzpatrick D.A."/>
            <person name="Frisvad J.C."/>
            <person name="Nielsen K.L."/>
        </authorList>
    </citation>
    <scope>NUCLEOTIDE SEQUENCE</scope>
    <source>
        <strain evidence="1">IBT 17514</strain>
    </source>
</reference>
<accession>A0AAD6HSY4</accession>
<dbReference type="Proteomes" id="UP001215712">
    <property type="component" value="Unassembled WGS sequence"/>
</dbReference>
<dbReference type="EMBL" id="JAQJAN010000003">
    <property type="protein sequence ID" value="KAJ5734045.1"/>
    <property type="molecule type" value="Genomic_DNA"/>
</dbReference>
<name>A0AAD6HSY4_9EURO</name>
<gene>
    <name evidence="1" type="ORF">N7493_002831</name>
</gene>
<reference evidence="1" key="2">
    <citation type="submission" date="2023-01" db="EMBL/GenBank/DDBJ databases">
        <authorList>
            <person name="Petersen C."/>
        </authorList>
    </citation>
    <scope>NUCLEOTIDE SEQUENCE</scope>
    <source>
        <strain evidence="1">IBT 17514</strain>
    </source>
</reference>
<dbReference type="AlphaFoldDB" id="A0AAD6HSY4"/>
<protein>
    <submittedName>
        <fullName evidence="1">Uncharacterized protein</fullName>
    </submittedName>
</protein>